<keyword evidence="2" id="KW-1185">Reference proteome</keyword>
<comment type="caution">
    <text evidence="1">The sequence shown here is derived from an EMBL/GenBank/DDBJ whole genome shotgun (WGS) entry which is preliminary data.</text>
</comment>
<protein>
    <recommendedName>
        <fullName evidence="3">Outer membrane protein beta-barrel domain-containing protein</fullName>
    </recommendedName>
</protein>
<evidence type="ECO:0000313" key="2">
    <source>
        <dbReference type="Proteomes" id="UP000179797"/>
    </source>
</evidence>
<dbReference type="RefSeq" id="WP_044224466.1">
    <property type="nucleotide sequence ID" value="NZ_JRYR02000001.1"/>
</dbReference>
<gene>
    <name evidence="1" type="ORF">NH26_00705</name>
</gene>
<dbReference type="EMBL" id="JRYR02000001">
    <property type="protein sequence ID" value="OHX64970.1"/>
    <property type="molecule type" value="Genomic_DNA"/>
</dbReference>
<dbReference type="AlphaFoldDB" id="A0A1S1YVE2"/>
<organism evidence="1 2">
    <name type="scientific">Flammeovirga pacifica</name>
    <dbReference type="NCBI Taxonomy" id="915059"/>
    <lineage>
        <taxon>Bacteria</taxon>
        <taxon>Pseudomonadati</taxon>
        <taxon>Bacteroidota</taxon>
        <taxon>Cytophagia</taxon>
        <taxon>Cytophagales</taxon>
        <taxon>Flammeovirgaceae</taxon>
        <taxon>Flammeovirga</taxon>
    </lineage>
</organism>
<proteinExistence type="predicted"/>
<dbReference type="STRING" id="915059.NH26_00705"/>
<sequence length="353" mass="40455">MKIRLYIVFNLFFGFVYAEHCGDKLHLAKQAYQLGQLEKIDSLLYDCIASNAYNEEEGEEAIVLFCSALYFEGEHEKASKVLVKYLKKNPYFIPRNKVLEEFQYVLDRIPRDPIFYIQVGAGINGTLPVSTSNYTIGFHNDPPQMIMGGGYQGQLSVGVNLFPNLQWMVFSEWTNQRFSISELQLEGGNTFSKEEELNYLTLGSSLQINLKASNRKRINEGTSRINKPYLYLELGGSFKKLVNANAQISLSTFNEGVSKEVSDHLDTRSQRREYQLSGMIGIGFKKNIKKGCLMFKTTIDVPFQSFNLASKRYDSPQLLYTYGYVDQDIWLPSVALNVGYQFQFFRFKHGTSR</sequence>
<evidence type="ECO:0008006" key="3">
    <source>
        <dbReference type="Google" id="ProtNLM"/>
    </source>
</evidence>
<name>A0A1S1YVE2_FLAPC</name>
<dbReference type="Proteomes" id="UP000179797">
    <property type="component" value="Unassembled WGS sequence"/>
</dbReference>
<evidence type="ECO:0000313" key="1">
    <source>
        <dbReference type="EMBL" id="OHX64970.1"/>
    </source>
</evidence>
<reference evidence="1 2" key="1">
    <citation type="journal article" date="2012" name="Int. J. Syst. Evol. Microbiol.">
        <title>Flammeovirga pacifica sp. nov., isolated from deep-sea sediment.</title>
        <authorList>
            <person name="Xu H."/>
            <person name="Fu Y."/>
            <person name="Yang N."/>
            <person name="Ding Z."/>
            <person name="Lai Q."/>
            <person name="Zeng R."/>
        </authorList>
    </citation>
    <scope>NUCLEOTIDE SEQUENCE [LARGE SCALE GENOMIC DNA]</scope>
    <source>
        <strain evidence="2">DSM 24597 / LMG 26175 / WPAGA1</strain>
    </source>
</reference>
<accession>A0A1S1YVE2</accession>